<organism evidence="2 3">
    <name type="scientific">Helicobacter valdiviensis</name>
    <dbReference type="NCBI Taxonomy" id="1458358"/>
    <lineage>
        <taxon>Bacteria</taxon>
        <taxon>Pseudomonadati</taxon>
        <taxon>Campylobacterota</taxon>
        <taxon>Epsilonproteobacteria</taxon>
        <taxon>Campylobacterales</taxon>
        <taxon>Helicobacteraceae</taxon>
        <taxon>Helicobacter</taxon>
    </lineage>
</organism>
<keyword evidence="1" id="KW-0812">Transmembrane</keyword>
<feature type="transmembrane region" description="Helical" evidence="1">
    <location>
        <begin position="7"/>
        <end position="30"/>
    </location>
</feature>
<reference evidence="2 3" key="1">
    <citation type="submission" date="2017-03" db="EMBL/GenBank/DDBJ databases">
        <title>Genomic and clinical evidence uncovers the enterohepatic species Helicobacter valdiviensis as a potential human intestinal pathogen.</title>
        <authorList>
            <person name="Fresia P."/>
            <person name="Jara R."/>
            <person name="Sierra R."/>
            <person name="Ferres I."/>
            <person name="Greif G."/>
            <person name="Iraola G."/>
            <person name="Collado L."/>
        </authorList>
    </citation>
    <scope>NUCLEOTIDE SEQUENCE [LARGE SCALE GENOMIC DNA]</scope>
    <source>
        <strain evidence="2 3">WBE14</strain>
    </source>
</reference>
<evidence type="ECO:0008006" key="4">
    <source>
        <dbReference type="Google" id="ProtNLM"/>
    </source>
</evidence>
<accession>A0A2W6NMV3</accession>
<dbReference type="Proteomes" id="UP000249746">
    <property type="component" value="Unassembled WGS sequence"/>
</dbReference>
<dbReference type="RefSeq" id="WP_111229086.1">
    <property type="nucleotide sequence ID" value="NZ_NBIU01000003.1"/>
</dbReference>
<gene>
    <name evidence="2" type="ORF">B6S12_01610</name>
</gene>
<evidence type="ECO:0000313" key="2">
    <source>
        <dbReference type="EMBL" id="PZT48776.1"/>
    </source>
</evidence>
<dbReference type="EMBL" id="NBIU01000003">
    <property type="protein sequence ID" value="PZT48776.1"/>
    <property type="molecule type" value="Genomic_DNA"/>
</dbReference>
<feature type="transmembrane region" description="Helical" evidence="1">
    <location>
        <begin position="42"/>
        <end position="62"/>
    </location>
</feature>
<keyword evidence="1" id="KW-0472">Membrane</keyword>
<proteinExistence type="predicted"/>
<dbReference type="OrthoDB" id="8481133at2"/>
<dbReference type="InterPro" id="IPR021529">
    <property type="entry name" value="DUF2798"/>
</dbReference>
<protein>
    <recommendedName>
        <fullName evidence="4">DUF2798 domain-containing protein</fullName>
    </recommendedName>
</protein>
<dbReference type="Pfam" id="PF11391">
    <property type="entry name" value="DUF2798"/>
    <property type="match status" value="1"/>
</dbReference>
<comment type="caution">
    <text evidence="2">The sequence shown here is derived from an EMBL/GenBank/DDBJ whole genome shotgun (WGS) entry which is preliminary data.</text>
</comment>
<sequence length="76" mass="8793">MFPKKFYRLIFTTLMSLTMSFMMSGIITYLNLGFSSDFFSQWLIHSFPKAWVAAFVVAYIVIPRVAKISEALVKKD</sequence>
<keyword evidence="3" id="KW-1185">Reference proteome</keyword>
<dbReference type="AlphaFoldDB" id="A0A2W6NMV3"/>
<keyword evidence="1" id="KW-1133">Transmembrane helix</keyword>
<evidence type="ECO:0000313" key="3">
    <source>
        <dbReference type="Proteomes" id="UP000249746"/>
    </source>
</evidence>
<name>A0A2W6NMV3_9HELI</name>
<evidence type="ECO:0000256" key="1">
    <source>
        <dbReference type="SAM" id="Phobius"/>
    </source>
</evidence>